<evidence type="ECO:0000256" key="8">
    <source>
        <dbReference type="ARBA" id="ARBA00049936"/>
    </source>
</evidence>
<dbReference type="InterPro" id="IPR048304">
    <property type="entry name" value="UbiD_Rift_dom"/>
</dbReference>
<dbReference type="PANTHER" id="PTHR30108">
    <property type="entry name" value="3-OCTAPRENYL-4-HYDROXYBENZOATE CARBOXY-LYASE-RELATED"/>
    <property type="match status" value="1"/>
</dbReference>
<dbReference type="SUPFAM" id="SSF50475">
    <property type="entry name" value="FMN-binding split barrel"/>
    <property type="match status" value="1"/>
</dbReference>
<evidence type="ECO:0000256" key="5">
    <source>
        <dbReference type="ARBA" id="ARBA00049583"/>
    </source>
</evidence>
<dbReference type="EC" id="4.1.1.126" evidence="6"/>
<gene>
    <name evidence="12" type="ordered locus">Cmaq_0422</name>
</gene>
<comment type="pathway">
    <text evidence="2">Isoprenoid biosynthesis; isopentenyl diphosphate biosynthesis via mevalonate pathway.</text>
</comment>
<evidence type="ECO:0000313" key="13">
    <source>
        <dbReference type="Proteomes" id="UP000001137"/>
    </source>
</evidence>
<name>A8MBS4_CALMQ</name>
<dbReference type="SUPFAM" id="SSF143968">
    <property type="entry name" value="UbiD C-terminal domain-like"/>
    <property type="match status" value="1"/>
</dbReference>
<feature type="domain" description="3-octaprenyl-4-hydroxybenzoate carboxy-lyase-like N-terminal" evidence="10">
    <location>
        <begin position="7"/>
        <end position="77"/>
    </location>
</feature>
<comment type="cofactor">
    <cofactor evidence="8">
        <name>prenylated FMN</name>
        <dbReference type="ChEBI" id="CHEBI:87746"/>
    </cofactor>
</comment>
<dbReference type="GO" id="GO:0005737">
    <property type="term" value="C:cytoplasm"/>
    <property type="evidence" value="ECO:0007669"/>
    <property type="project" value="TreeGrafter"/>
</dbReference>
<sequence length="440" mass="48516">MDLSNYLNELRGAGLLKVVNSPMAVEFDIPLIAHRFSGLGPAILFNNIKDHPGFRAVANIVDTRVKLMMALGVSNAEEAYIKLLNAEANPLEPREVNDFPLIRLSEVDLSKLPVPRFFEREPGPCLTSGVVLGLGDYVNASFHRLTVIDRDKFVIRLVPRHLYRIFNDNKAKGRDTPIAIVWGIHPAFLLASASSPPYGVSELGVANRLMNGELRVFRLSNGVPVPVDAEVVMEGFILKDAEHDEGPCVDVMSTYDVVRRQPVVKITSIYVKPNPIVHVLVAGDAENSILMGFEKEARIWNAVRTVADVKAVRLTRGGGGWLHAIVAIRKTIEGEGKNAILAAFSAHPSLKHVVVVDDDVNIDDLNEVEWAIATRFRADEDLVIIEGVRGSSLDPAAIDQSIGLTTKMGIDATRPLSKEAWRFERAKIPERININEIKLE</sequence>
<keyword evidence="13" id="KW-1185">Reference proteome</keyword>
<evidence type="ECO:0000256" key="7">
    <source>
        <dbReference type="ARBA" id="ARBA00049754"/>
    </source>
</evidence>
<dbReference type="AlphaFoldDB" id="A8MBS4"/>
<evidence type="ECO:0000256" key="6">
    <source>
        <dbReference type="ARBA" id="ARBA00049727"/>
    </source>
</evidence>
<evidence type="ECO:0000259" key="11">
    <source>
        <dbReference type="Pfam" id="PF20696"/>
    </source>
</evidence>
<accession>A8MBS4</accession>
<dbReference type="Pfam" id="PF20695">
    <property type="entry name" value="UbiD_N"/>
    <property type="match status" value="1"/>
</dbReference>
<dbReference type="eggNOG" id="arCOG01671">
    <property type="taxonomic scope" value="Archaea"/>
</dbReference>
<dbReference type="Pfam" id="PF20696">
    <property type="entry name" value="UbiD_C"/>
    <property type="match status" value="1"/>
</dbReference>
<comment type="similarity">
    <text evidence="3">Belongs to the UbiD family.</text>
</comment>
<dbReference type="Gene3D" id="3.40.1670.10">
    <property type="entry name" value="UbiD C-terminal domain-like"/>
    <property type="match status" value="1"/>
</dbReference>
<reference evidence="12 13" key="1">
    <citation type="submission" date="2007-10" db="EMBL/GenBank/DDBJ databases">
        <title>Complete sequence of Caldivirga maquilingensis IC-167.</title>
        <authorList>
            <consortium name="US DOE Joint Genome Institute"/>
            <person name="Copeland A."/>
            <person name="Lucas S."/>
            <person name="Lapidus A."/>
            <person name="Barry K."/>
            <person name="Glavina del Rio T."/>
            <person name="Dalin E."/>
            <person name="Tice H."/>
            <person name="Pitluck S."/>
            <person name="Saunders E."/>
            <person name="Brettin T."/>
            <person name="Bruce D."/>
            <person name="Detter J.C."/>
            <person name="Han C."/>
            <person name="Schmutz J."/>
            <person name="Larimer F."/>
            <person name="Land M."/>
            <person name="Hauser L."/>
            <person name="Kyrpides N."/>
            <person name="Ivanova N."/>
            <person name="Biddle J.F."/>
            <person name="Zhang Z."/>
            <person name="Fitz-Gibbon S.T."/>
            <person name="Lowe T.M."/>
            <person name="Saltikov C."/>
            <person name="House C.H."/>
            <person name="Richardson P."/>
        </authorList>
    </citation>
    <scope>NUCLEOTIDE SEQUENCE [LARGE SCALE GENOMIC DNA]</scope>
    <source>
        <strain evidence="13">ATCC 700844 / DSM 13496 / JCM 10307 / IC-167</strain>
    </source>
</reference>
<comment type="function">
    <text evidence="5">Catalyzes the conversion of trans-anhydromevalonate 5-phosphate (tAHMP) into isopentenyl phosphate. Involved in the archaeal mevalonate (MVA) pathway, which provides fundamental precursors for isoprenoid biosynthesis, such as isopentenyl diphosphate (IPP) and dimethylallyl diphosphate (DMAPP).</text>
</comment>
<organism evidence="12 13">
    <name type="scientific">Caldivirga maquilingensis (strain ATCC 700844 / DSM 13496 / JCM 10307 / IC-167)</name>
    <dbReference type="NCBI Taxonomy" id="397948"/>
    <lineage>
        <taxon>Archaea</taxon>
        <taxon>Thermoproteota</taxon>
        <taxon>Thermoprotei</taxon>
        <taxon>Thermoproteales</taxon>
        <taxon>Thermoproteaceae</taxon>
        <taxon>Caldivirga</taxon>
    </lineage>
</organism>
<evidence type="ECO:0000256" key="3">
    <source>
        <dbReference type="ARBA" id="ARBA00010021"/>
    </source>
</evidence>
<dbReference type="Proteomes" id="UP000001137">
    <property type="component" value="Chromosome"/>
</dbReference>
<dbReference type="PANTHER" id="PTHR30108:SF21">
    <property type="entry name" value="4-HYDROXYBENZOATE DECARBOXYLASE"/>
    <property type="match status" value="1"/>
</dbReference>
<dbReference type="EMBL" id="CP000852">
    <property type="protein sequence ID" value="ABW01267.1"/>
    <property type="molecule type" value="Genomic_DNA"/>
</dbReference>
<dbReference type="GO" id="GO:0016831">
    <property type="term" value="F:carboxy-lyase activity"/>
    <property type="evidence" value="ECO:0007669"/>
    <property type="project" value="InterPro"/>
</dbReference>
<dbReference type="InterPro" id="IPR002830">
    <property type="entry name" value="UbiD"/>
</dbReference>
<dbReference type="KEGG" id="cma:Cmaq_0422"/>
<evidence type="ECO:0000256" key="2">
    <source>
        <dbReference type="ARBA" id="ARBA00005092"/>
    </source>
</evidence>
<dbReference type="RefSeq" id="WP_012185487.1">
    <property type="nucleotide sequence ID" value="NC_009954.1"/>
</dbReference>
<proteinExistence type="inferred from homology"/>
<protein>
    <recommendedName>
        <fullName evidence="7">Anhydromevalonate phosphate decarboxylase</fullName>
        <ecNumber evidence="6">4.1.1.126</ecNumber>
    </recommendedName>
</protein>
<evidence type="ECO:0000256" key="4">
    <source>
        <dbReference type="ARBA" id="ARBA00049054"/>
    </source>
</evidence>
<feature type="domain" description="3-octaprenyl-4-hydroxybenzoate carboxy-lyase-like Rift-related" evidence="9">
    <location>
        <begin position="104"/>
        <end position="283"/>
    </location>
</feature>
<dbReference type="NCBIfam" id="TIGR00148">
    <property type="entry name" value="UbiD family decarboxylase"/>
    <property type="match status" value="1"/>
</dbReference>
<dbReference type="InterPro" id="IPR049383">
    <property type="entry name" value="UbiD-like_N"/>
</dbReference>
<evidence type="ECO:0000313" key="12">
    <source>
        <dbReference type="EMBL" id="ABW01267.1"/>
    </source>
</evidence>
<dbReference type="GeneID" id="5709261"/>
<comment type="catalytic activity">
    <reaction evidence="4">
        <text>(2E)-3-methyl-5-phosphooxypent-2-enoate + H(+) = isopentenyl phosphate + CO2</text>
        <dbReference type="Rhea" id="RHEA:78971"/>
        <dbReference type="ChEBI" id="CHEBI:15378"/>
        <dbReference type="ChEBI" id="CHEBI:16526"/>
        <dbReference type="ChEBI" id="CHEBI:65078"/>
        <dbReference type="ChEBI" id="CHEBI:229665"/>
        <dbReference type="EC" id="4.1.1.126"/>
    </reaction>
    <physiologicalReaction direction="left-to-right" evidence="4">
        <dbReference type="Rhea" id="RHEA:78972"/>
    </physiologicalReaction>
</comment>
<comment type="cofactor">
    <cofactor evidence="1">
        <name>Mn(2+)</name>
        <dbReference type="ChEBI" id="CHEBI:29035"/>
    </cofactor>
</comment>
<evidence type="ECO:0000256" key="1">
    <source>
        <dbReference type="ARBA" id="ARBA00001936"/>
    </source>
</evidence>
<dbReference type="Pfam" id="PF01977">
    <property type="entry name" value="UbiD"/>
    <property type="match status" value="1"/>
</dbReference>
<dbReference type="FunFam" id="3.40.1670.10:FF:000003">
    <property type="entry name" value="Phenolic acid decarboxylase"/>
    <property type="match status" value="1"/>
</dbReference>
<dbReference type="InterPro" id="IPR049381">
    <property type="entry name" value="UbiD-like_C"/>
</dbReference>
<evidence type="ECO:0000259" key="10">
    <source>
        <dbReference type="Pfam" id="PF20695"/>
    </source>
</evidence>
<dbReference type="HOGENOM" id="CLU_023348_5_1_2"/>
<feature type="domain" description="3-octaprenyl-4-hydroxybenzoate carboxy-lyase-like C-terminal" evidence="11">
    <location>
        <begin position="289"/>
        <end position="412"/>
    </location>
</feature>
<evidence type="ECO:0000259" key="9">
    <source>
        <dbReference type="Pfam" id="PF01977"/>
    </source>
</evidence>
<dbReference type="STRING" id="397948.Cmaq_0422"/>
<dbReference type="OrthoDB" id="8480at2157"/>